<dbReference type="Proteomes" id="UP001143856">
    <property type="component" value="Unassembled WGS sequence"/>
</dbReference>
<reference evidence="1" key="1">
    <citation type="submission" date="2022-10" db="EMBL/GenBank/DDBJ databases">
        <title>Genome Sequence of Xylaria curta.</title>
        <authorList>
            <person name="Buettner E."/>
        </authorList>
    </citation>
    <scope>NUCLEOTIDE SEQUENCE</scope>
    <source>
        <strain evidence="1">Babe10</strain>
    </source>
</reference>
<accession>A0ACC1PAE1</accession>
<dbReference type="EMBL" id="JAPDGR010000552">
    <property type="protein sequence ID" value="KAJ2989232.1"/>
    <property type="molecule type" value="Genomic_DNA"/>
</dbReference>
<comment type="caution">
    <text evidence="1">The sequence shown here is derived from an EMBL/GenBank/DDBJ whole genome shotgun (WGS) entry which is preliminary data.</text>
</comment>
<protein>
    <submittedName>
        <fullName evidence="1">Uncharacterized protein</fullName>
    </submittedName>
</protein>
<name>A0ACC1PAE1_9PEZI</name>
<evidence type="ECO:0000313" key="1">
    <source>
        <dbReference type="EMBL" id="KAJ2989232.1"/>
    </source>
</evidence>
<proteinExistence type="predicted"/>
<sequence length="227" mass="24655">MKLTYPLTGLLSLFTLVSAQSDSGSFVDADTGITFQSATVTEDITYRLALPADASAEKPYDVIIQVVAPIELGWVAWAWGGSMTYNPLTVVWANGKSATYSSRQALGYYTPVMYEDAKYTVLKGTGTNSTHFKFTALCSGCASWPDFDGNPSTLDGAGQVNFAYAYSRTPVDEPANSETTFSIHDSVGHWTHDLGAARSDKFSSWVAANKVTNSTLRRHVHVGRYGY</sequence>
<organism evidence="1 2">
    <name type="scientific">Xylaria curta</name>
    <dbReference type="NCBI Taxonomy" id="42375"/>
    <lineage>
        <taxon>Eukaryota</taxon>
        <taxon>Fungi</taxon>
        <taxon>Dikarya</taxon>
        <taxon>Ascomycota</taxon>
        <taxon>Pezizomycotina</taxon>
        <taxon>Sordariomycetes</taxon>
        <taxon>Xylariomycetidae</taxon>
        <taxon>Xylariales</taxon>
        <taxon>Xylariaceae</taxon>
        <taxon>Xylaria</taxon>
    </lineage>
</organism>
<gene>
    <name evidence="1" type="ORF">NUW58_g3578</name>
</gene>
<evidence type="ECO:0000313" key="2">
    <source>
        <dbReference type="Proteomes" id="UP001143856"/>
    </source>
</evidence>
<keyword evidence="2" id="KW-1185">Reference proteome</keyword>